<dbReference type="InterPro" id="IPR003594">
    <property type="entry name" value="HATPase_dom"/>
</dbReference>
<evidence type="ECO:0000313" key="4">
    <source>
        <dbReference type="EMBL" id="KPL76186.1"/>
    </source>
</evidence>
<dbReference type="Proteomes" id="UP000050501">
    <property type="component" value="Unassembled WGS sequence"/>
</dbReference>
<sequence length="139" mass="15415">MPTKTFPGRYSSLADIAIFIRQAAEEAGLEGFAIYAVETAVDEACSNIIEHGYQGQETGEIRCTTLTDAKGLTIILEDRGRPFDPSSVPDPQLDVTLDERQAHGLGLFFMRQLMDEVTFSTRGPVNVLTMLKHKEHKTE</sequence>
<dbReference type="OrthoDB" id="163538at2"/>
<dbReference type="AlphaFoldDB" id="A0A0M9U2U8"/>
<dbReference type="EMBL" id="LGCM01000064">
    <property type="protein sequence ID" value="KPL76186.1"/>
    <property type="molecule type" value="Genomic_DNA"/>
</dbReference>
<dbReference type="InterPro" id="IPR036890">
    <property type="entry name" value="HATPase_C_sf"/>
</dbReference>
<protein>
    <submittedName>
        <fullName evidence="3">Ser/Thr protein kinase</fullName>
    </submittedName>
</protein>
<evidence type="ECO:0000313" key="3">
    <source>
        <dbReference type="EMBL" id="GAP19050.1"/>
    </source>
</evidence>
<dbReference type="RefSeq" id="WP_062419359.1">
    <property type="nucleotide sequence ID" value="NZ_BBXZ01000157.1"/>
</dbReference>
<evidence type="ECO:0000256" key="1">
    <source>
        <dbReference type="ARBA" id="ARBA00022527"/>
    </source>
</evidence>
<dbReference type="EMBL" id="DF967975">
    <property type="protein sequence ID" value="GAP19050.1"/>
    <property type="molecule type" value="Genomic_DNA"/>
</dbReference>
<reference evidence="4 5" key="2">
    <citation type="submission" date="2015-07" db="EMBL/GenBank/DDBJ databases">
        <title>Genome sequence of Levilinea saccharolytica DSM 16555.</title>
        <authorList>
            <person name="Hemp J."/>
            <person name="Ward L.M."/>
            <person name="Pace L.A."/>
            <person name="Fischer W.W."/>
        </authorList>
    </citation>
    <scope>NUCLEOTIDE SEQUENCE [LARGE SCALE GENOMIC DNA]</scope>
    <source>
        <strain evidence="4 5">KIBI-1</strain>
    </source>
</reference>
<keyword evidence="3" id="KW-0808">Transferase</keyword>
<evidence type="ECO:0000259" key="2">
    <source>
        <dbReference type="Pfam" id="PF13581"/>
    </source>
</evidence>
<dbReference type="InterPro" id="IPR050267">
    <property type="entry name" value="Anti-sigma-factor_SerPK"/>
</dbReference>
<keyword evidence="3" id="KW-0418">Kinase</keyword>
<keyword evidence="1" id="KW-0723">Serine/threonine-protein kinase</keyword>
<organism evidence="3">
    <name type="scientific">Levilinea saccharolytica</name>
    <dbReference type="NCBI Taxonomy" id="229921"/>
    <lineage>
        <taxon>Bacteria</taxon>
        <taxon>Bacillati</taxon>
        <taxon>Chloroflexota</taxon>
        <taxon>Anaerolineae</taxon>
        <taxon>Anaerolineales</taxon>
        <taxon>Anaerolineaceae</taxon>
        <taxon>Levilinea</taxon>
    </lineage>
</organism>
<dbReference type="Gene3D" id="3.30.565.10">
    <property type="entry name" value="Histidine kinase-like ATPase, C-terminal domain"/>
    <property type="match status" value="1"/>
</dbReference>
<dbReference type="STRING" id="229921.ADN01_16670"/>
<evidence type="ECO:0000313" key="5">
    <source>
        <dbReference type="Proteomes" id="UP000050501"/>
    </source>
</evidence>
<dbReference type="PANTHER" id="PTHR35526:SF6">
    <property type="entry name" value="SLR1861 PROTEIN"/>
    <property type="match status" value="1"/>
</dbReference>
<dbReference type="PANTHER" id="PTHR35526">
    <property type="entry name" value="ANTI-SIGMA-F FACTOR RSBW-RELATED"/>
    <property type="match status" value="1"/>
</dbReference>
<dbReference type="CDD" id="cd16936">
    <property type="entry name" value="HATPase_RsbW-like"/>
    <property type="match status" value="1"/>
</dbReference>
<keyword evidence="5" id="KW-1185">Reference proteome</keyword>
<gene>
    <name evidence="4" type="ORF">ADN01_16670</name>
    <name evidence="3" type="ORF">LSAC_02948</name>
</gene>
<dbReference type="GO" id="GO:0004674">
    <property type="term" value="F:protein serine/threonine kinase activity"/>
    <property type="evidence" value="ECO:0007669"/>
    <property type="project" value="UniProtKB-KW"/>
</dbReference>
<accession>A0A0M9U2U8</accession>
<reference evidence="3" key="1">
    <citation type="journal article" date="2015" name="Genome Announc.">
        <title>Draft Genome Sequences of Anaerolinea thermolimosa IMO-1, Bellilinea caldifistulae GOMI-1, Leptolinea tardivitalis YMTK-2, Levilinea saccharolytica KIBI-1, Longilinea arvoryzae KOME-1, Previously Described as Members of the Class Anaerolineae (Chloroflexi).</title>
        <authorList>
            <person name="Matsuura N."/>
            <person name="Tourlousse M.D."/>
            <person name="Ohashi A."/>
            <person name="Hugenholtz P."/>
            <person name="Sekiguchi Y."/>
        </authorList>
    </citation>
    <scope>NUCLEOTIDE SEQUENCE</scope>
    <source>
        <strain evidence="3">KIBI-1</strain>
    </source>
</reference>
<dbReference type="SUPFAM" id="SSF55874">
    <property type="entry name" value="ATPase domain of HSP90 chaperone/DNA topoisomerase II/histidine kinase"/>
    <property type="match status" value="1"/>
</dbReference>
<feature type="domain" description="Histidine kinase/HSP90-like ATPase" evidence="2">
    <location>
        <begin position="7"/>
        <end position="131"/>
    </location>
</feature>
<name>A0A0M9U2U8_9CHLR</name>
<dbReference type="Pfam" id="PF13581">
    <property type="entry name" value="HATPase_c_2"/>
    <property type="match status" value="1"/>
</dbReference>
<proteinExistence type="predicted"/>